<feature type="binding site" evidence="6">
    <location>
        <position position="183"/>
    </location>
    <ligand>
        <name>substrate</name>
    </ligand>
</feature>
<feature type="active site" description="Acyl-ester intermediate" evidence="5">
    <location>
        <position position="233"/>
    </location>
</feature>
<keyword evidence="9" id="KW-1185">Reference proteome</keyword>
<organism evidence="8 9">
    <name type="scientific">Penicillium atrosanguineum</name>
    <dbReference type="NCBI Taxonomy" id="1132637"/>
    <lineage>
        <taxon>Eukaryota</taxon>
        <taxon>Fungi</taxon>
        <taxon>Dikarya</taxon>
        <taxon>Ascomycota</taxon>
        <taxon>Pezizomycotina</taxon>
        <taxon>Eurotiomycetes</taxon>
        <taxon>Eurotiomycetidae</taxon>
        <taxon>Eurotiales</taxon>
        <taxon>Aspergillaceae</taxon>
        <taxon>Penicillium</taxon>
    </lineage>
</organism>
<feature type="domain" description="Amidase" evidence="7">
    <location>
        <begin position="77"/>
        <end position="355"/>
    </location>
</feature>
<dbReference type="EMBL" id="JAPZBO010000002">
    <property type="protein sequence ID" value="KAJ5323228.1"/>
    <property type="molecule type" value="Genomic_DNA"/>
</dbReference>
<evidence type="ECO:0000256" key="2">
    <source>
        <dbReference type="ARBA" id="ARBA00009199"/>
    </source>
</evidence>
<dbReference type="InterPro" id="IPR020556">
    <property type="entry name" value="Amidase_CS"/>
</dbReference>
<evidence type="ECO:0000313" key="8">
    <source>
        <dbReference type="EMBL" id="KAJ5323228.1"/>
    </source>
</evidence>
<dbReference type="PANTHER" id="PTHR46072">
    <property type="entry name" value="AMIDASE-RELATED-RELATED"/>
    <property type="match status" value="1"/>
</dbReference>
<evidence type="ECO:0000259" key="7">
    <source>
        <dbReference type="Pfam" id="PF01425"/>
    </source>
</evidence>
<protein>
    <recommendedName>
        <fullName evidence="3">amidase</fullName>
        <ecNumber evidence="3">3.5.1.4</ecNumber>
    </recommendedName>
</protein>
<feature type="active site" description="Charge relay system" evidence="5">
    <location>
        <position position="133"/>
    </location>
</feature>
<dbReference type="InterPro" id="IPR023631">
    <property type="entry name" value="Amidase_dom"/>
</dbReference>
<keyword evidence="4" id="KW-0378">Hydrolase</keyword>
<dbReference type="EC" id="3.5.1.4" evidence="3"/>
<evidence type="ECO:0000256" key="6">
    <source>
        <dbReference type="PIRSR" id="PIRSR001221-2"/>
    </source>
</evidence>
<reference evidence="8" key="2">
    <citation type="journal article" date="2023" name="IMA Fungus">
        <title>Comparative genomic study of the Penicillium genus elucidates a diverse pangenome and 15 lateral gene transfer events.</title>
        <authorList>
            <person name="Petersen C."/>
            <person name="Sorensen T."/>
            <person name="Nielsen M.R."/>
            <person name="Sondergaard T.E."/>
            <person name="Sorensen J.L."/>
            <person name="Fitzpatrick D.A."/>
            <person name="Frisvad J.C."/>
            <person name="Nielsen K.L."/>
        </authorList>
    </citation>
    <scope>NUCLEOTIDE SEQUENCE</scope>
    <source>
        <strain evidence="8">IBT 21472</strain>
    </source>
</reference>
<name>A0A9W9Q468_9EURO</name>
<dbReference type="Gene3D" id="3.90.1300.10">
    <property type="entry name" value="Amidase signature (AS) domain"/>
    <property type="match status" value="1"/>
</dbReference>
<dbReference type="Proteomes" id="UP001147746">
    <property type="component" value="Unassembled WGS sequence"/>
</dbReference>
<dbReference type="GO" id="GO:0004040">
    <property type="term" value="F:amidase activity"/>
    <property type="evidence" value="ECO:0007669"/>
    <property type="project" value="UniProtKB-EC"/>
</dbReference>
<accession>A0A9W9Q468</accession>
<comment type="caution">
    <text evidence="8">The sequence shown here is derived from an EMBL/GenBank/DDBJ whole genome shotgun (WGS) entry which is preliminary data.</text>
</comment>
<evidence type="ECO:0000313" key="9">
    <source>
        <dbReference type="Proteomes" id="UP001147746"/>
    </source>
</evidence>
<evidence type="ECO:0000256" key="5">
    <source>
        <dbReference type="PIRSR" id="PIRSR001221-1"/>
    </source>
</evidence>
<sequence>MSTADWQVKAERKRSEVAAKIPDQWIIPQSVLKKGYSTFEIPQRSGILTDREIEITELHDATDLVRKLAYGEYKSVEVTTAFAKRAAIAQQLTCCLTEIFFEAGLRRAQELDDHLMATGKPVGPLHGLPISIKESFSVTGIQTTLGFVSFLDRPPSIQNSALVDILLAAGAVLYVKTNIPQTMMTADSHNNVFGRVLNPHNPDLTAGGSSGGEGALVALRGSPLGVGTDIAGSIRIPALCCGILGFKPTVGRVPYGGQTSASRPGMAGIPPTAGPLCHSSRDAELFLKVMFNSNAADLDDGALGIPWTEPNPQPILRIGVMCEDPQRPVHPPMERALAEAVKKLTAAGHQIVDLKDKISFVAEACAVSWEYFSIDPDRTPLSHIARGGEPPVPSLRFTYDLDGKGPVPDLRKLFTLNVSQRDIMAKMRRVFVEHKLDVIIGPGYQSCAVPHDTYGLPMYTVLENLVDYPACVIPFGKANESADGSYLRNITYQPPCPDQPKRVEGAPCHIQLVGRRLMDEELVQNMKMVEKVLRS</sequence>
<evidence type="ECO:0000256" key="4">
    <source>
        <dbReference type="ARBA" id="ARBA00022801"/>
    </source>
</evidence>
<evidence type="ECO:0000256" key="3">
    <source>
        <dbReference type="ARBA" id="ARBA00012922"/>
    </source>
</evidence>
<dbReference type="PANTHER" id="PTHR46072:SF5">
    <property type="entry name" value="GENERAL AMIDASE-C"/>
    <property type="match status" value="1"/>
</dbReference>
<dbReference type="InterPro" id="IPR036928">
    <property type="entry name" value="AS_sf"/>
</dbReference>
<dbReference type="AlphaFoldDB" id="A0A9W9Q468"/>
<comment type="similarity">
    <text evidence="2">Belongs to the amidase family.</text>
</comment>
<dbReference type="Pfam" id="PF01425">
    <property type="entry name" value="Amidase"/>
    <property type="match status" value="1"/>
</dbReference>
<dbReference type="SUPFAM" id="SSF75304">
    <property type="entry name" value="Amidase signature (AS) enzymes"/>
    <property type="match status" value="1"/>
</dbReference>
<dbReference type="PROSITE" id="PS00571">
    <property type="entry name" value="AMIDASES"/>
    <property type="match status" value="1"/>
</dbReference>
<dbReference type="PIRSF" id="PIRSF001221">
    <property type="entry name" value="Amidase_fungi"/>
    <property type="match status" value="1"/>
</dbReference>
<feature type="binding site" evidence="6">
    <location>
        <position position="209"/>
    </location>
    <ligand>
        <name>substrate</name>
    </ligand>
</feature>
<proteinExistence type="inferred from homology"/>
<gene>
    <name evidence="8" type="ORF">N7476_001828</name>
</gene>
<comment type="catalytic activity">
    <reaction evidence="1">
        <text>a monocarboxylic acid amide + H2O = a monocarboxylate + NH4(+)</text>
        <dbReference type="Rhea" id="RHEA:12020"/>
        <dbReference type="ChEBI" id="CHEBI:15377"/>
        <dbReference type="ChEBI" id="CHEBI:28938"/>
        <dbReference type="ChEBI" id="CHEBI:35757"/>
        <dbReference type="ChEBI" id="CHEBI:83628"/>
        <dbReference type="EC" id="3.5.1.4"/>
    </reaction>
</comment>
<feature type="binding site" evidence="6">
    <location>
        <begin position="230"/>
        <end position="233"/>
    </location>
    <ligand>
        <name>substrate</name>
    </ligand>
</feature>
<evidence type="ECO:0000256" key="1">
    <source>
        <dbReference type="ARBA" id="ARBA00001311"/>
    </source>
</evidence>
<feature type="active site" description="Charge relay system" evidence="5">
    <location>
        <position position="209"/>
    </location>
</feature>
<reference evidence="8" key="1">
    <citation type="submission" date="2022-12" db="EMBL/GenBank/DDBJ databases">
        <authorList>
            <person name="Petersen C."/>
        </authorList>
    </citation>
    <scope>NUCLEOTIDE SEQUENCE</scope>
    <source>
        <strain evidence="8">IBT 21472</strain>
    </source>
</reference>